<organism evidence="1 2">
    <name type="scientific">Cupriavidus campinensis</name>
    <dbReference type="NCBI Taxonomy" id="151783"/>
    <lineage>
        <taxon>Bacteria</taxon>
        <taxon>Pseudomonadati</taxon>
        <taxon>Pseudomonadota</taxon>
        <taxon>Betaproteobacteria</taxon>
        <taxon>Burkholderiales</taxon>
        <taxon>Burkholderiaceae</taxon>
        <taxon>Cupriavidus</taxon>
    </lineage>
</organism>
<gene>
    <name evidence="1" type="ORF">M5D45_06480</name>
</gene>
<protein>
    <submittedName>
        <fullName evidence="1">Uncharacterized protein</fullName>
    </submittedName>
</protein>
<evidence type="ECO:0000313" key="2">
    <source>
        <dbReference type="Proteomes" id="UP001056132"/>
    </source>
</evidence>
<dbReference type="Proteomes" id="UP001056132">
    <property type="component" value="Chromosome 1"/>
</dbReference>
<dbReference type="AlphaFoldDB" id="A0AAE9I371"/>
<reference evidence="1" key="1">
    <citation type="journal article" date="2022" name="Microbiol. Resour. Announc.">
        <title>Genome Sequence of Cupriavidus campinensis Strain G5, a Member of a Bacterial Consortium Capable of Polyethylene Degradation.</title>
        <authorList>
            <person name="Schneider B."/>
            <person name="Pfeiffer F."/>
            <person name="Dyall-Smith M."/>
            <person name="Kunte H.J."/>
        </authorList>
    </citation>
    <scope>NUCLEOTIDE SEQUENCE</scope>
    <source>
        <strain evidence="1">G5</strain>
    </source>
</reference>
<dbReference type="EMBL" id="CP097330">
    <property type="protein sequence ID" value="URF05446.1"/>
    <property type="molecule type" value="Genomic_DNA"/>
</dbReference>
<proteinExistence type="predicted"/>
<sequence length="182" mass="20294">MTKERPILFSGAMVRAILDGRKTQTRRVMSERHRYHFIEASGDLALCPYGQPGDRLWVREAIRLVPDQEPDDGTGRVLSVYNADGALTMADAWPWKRSYLPPMHCPRGLSRIDLEVTGARVERLNDCSEADATAEGVEPVETEREEHDFSICRWCGGTRLYTAISPGAGRCPTPTACTATRT</sequence>
<evidence type="ECO:0000313" key="1">
    <source>
        <dbReference type="EMBL" id="URF05446.1"/>
    </source>
</evidence>
<dbReference type="RefSeq" id="WP_250025205.1">
    <property type="nucleotide sequence ID" value="NZ_CP097330.1"/>
</dbReference>
<accession>A0AAE9I371</accession>
<name>A0AAE9I371_9BURK</name>
<dbReference type="KEGG" id="ccam:M5D45_06480"/>
<reference evidence="1" key="2">
    <citation type="submission" date="2022-05" db="EMBL/GenBank/DDBJ databases">
        <authorList>
            <person name="Kunte H.-J."/>
        </authorList>
    </citation>
    <scope>NUCLEOTIDE SEQUENCE</scope>
    <source>
        <strain evidence="1">G5</strain>
    </source>
</reference>